<accession>A0A382MFI9</accession>
<dbReference type="GO" id="GO:0016810">
    <property type="term" value="F:hydrolase activity, acting on carbon-nitrogen (but not peptide) bonds"/>
    <property type="evidence" value="ECO:0007669"/>
    <property type="project" value="InterPro"/>
</dbReference>
<gene>
    <name evidence="1" type="ORF">METZ01_LOCUS298875</name>
</gene>
<reference evidence="1" key="1">
    <citation type="submission" date="2018-05" db="EMBL/GenBank/DDBJ databases">
        <authorList>
            <person name="Lanie J.A."/>
            <person name="Ng W.-L."/>
            <person name="Kazmierczak K.M."/>
            <person name="Andrzejewski T.M."/>
            <person name="Davidsen T.M."/>
            <person name="Wayne K.J."/>
            <person name="Tettelin H."/>
            <person name="Glass J.I."/>
            <person name="Rusch D."/>
            <person name="Podicherti R."/>
            <person name="Tsui H.-C.T."/>
            <person name="Winkler M.E."/>
        </authorList>
    </citation>
    <scope>NUCLEOTIDE SEQUENCE</scope>
</reference>
<name>A0A382MFI9_9ZZZZ</name>
<dbReference type="Gene3D" id="2.30.40.10">
    <property type="entry name" value="Urease, subunit C, domain 1"/>
    <property type="match status" value="1"/>
</dbReference>
<proteinExistence type="predicted"/>
<evidence type="ECO:0008006" key="2">
    <source>
        <dbReference type="Google" id="ProtNLM"/>
    </source>
</evidence>
<sequence length="121" mass="12369">MKNHVELARAVAATMLAVSSLTWVVILFSTTTAMGQVRMTVPPQSEPVALSGATIHTVTGGVIENGIILMEHGLISAVGTDIALPSGTKIIDVSGKHIYPGLIDAYSTVGISEIGAVGVSS</sequence>
<dbReference type="EMBL" id="UINC01092440">
    <property type="protein sequence ID" value="SVC46021.1"/>
    <property type="molecule type" value="Genomic_DNA"/>
</dbReference>
<dbReference type="SUPFAM" id="SSF51338">
    <property type="entry name" value="Composite domain of metallo-dependent hydrolases"/>
    <property type="match status" value="1"/>
</dbReference>
<dbReference type="AlphaFoldDB" id="A0A382MFI9"/>
<dbReference type="InterPro" id="IPR011059">
    <property type="entry name" value="Metal-dep_hydrolase_composite"/>
</dbReference>
<organism evidence="1">
    <name type="scientific">marine metagenome</name>
    <dbReference type="NCBI Taxonomy" id="408172"/>
    <lineage>
        <taxon>unclassified sequences</taxon>
        <taxon>metagenomes</taxon>
        <taxon>ecological metagenomes</taxon>
    </lineage>
</organism>
<protein>
    <recommendedName>
        <fullName evidence="2">Amidohydrolase-related domain-containing protein</fullName>
    </recommendedName>
</protein>
<feature type="non-terminal residue" evidence="1">
    <location>
        <position position="121"/>
    </location>
</feature>
<evidence type="ECO:0000313" key="1">
    <source>
        <dbReference type="EMBL" id="SVC46021.1"/>
    </source>
</evidence>